<sequence>MKHTDSWQERVSVFKLYLLGLRKKRRKIMKQTKKNWNCFAFQVLLIEEQYEGAKSFIHGKISEGFFGGVSKEVISTVWSMYVFPDAFRRFGFCPRTPPIKEVFPKSAFQFFRDLYLFHPYYVNLNSPLSN</sequence>
<organism evidence="1 2">
    <name type="scientific">Saccharomyces cerevisiae x Saccharomyces kudriavzevii (strain VIN7)</name>
    <name type="common">Yeast</name>
    <dbReference type="NCBI Taxonomy" id="1095631"/>
    <lineage>
        <taxon>Eukaryota</taxon>
        <taxon>Fungi</taxon>
        <taxon>Dikarya</taxon>
        <taxon>Ascomycota</taxon>
        <taxon>Saccharomycotina</taxon>
        <taxon>Saccharomycetes</taxon>
        <taxon>Saccharomycetales</taxon>
        <taxon>Saccharomycetaceae</taxon>
        <taxon>Saccharomyces</taxon>
    </lineage>
</organism>
<comment type="caution">
    <text evidence="1">The sequence shown here is derived from an EMBL/GenBank/DDBJ whole genome shotgun (WGS) entry which is preliminary data.</text>
</comment>
<reference evidence="1 2" key="1">
    <citation type="journal article" date="2012" name="FEMS Yeast Res.">
        <title>The genome sequence of the wine yeast VIN7 reveals an allotriploid hybrid genome with Saccharomyces cerevisiae and Saccharomyces kudriavzevii origins.</title>
        <authorList>
            <person name="Borneman A.R."/>
            <person name="Desany B.A."/>
            <person name="Riches D."/>
            <person name="Affourtit J.P."/>
            <person name="Forgan A.H."/>
            <person name="Pretorius I.S."/>
            <person name="Egholm M."/>
            <person name="Chambers P.J."/>
        </authorList>
    </citation>
    <scope>NUCLEOTIDE SEQUENCE [LARGE SCALE GENOMIC DNA]</scope>
    <source>
        <strain evidence="1 2">VIN7</strain>
    </source>
</reference>
<evidence type="ECO:0000313" key="2">
    <source>
        <dbReference type="Proteomes" id="UP000009009"/>
    </source>
</evidence>
<dbReference type="HOGENOM" id="CLU_1939351_0_0_1"/>
<keyword evidence="2" id="KW-1185">Reference proteome</keyword>
<proteinExistence type="predicted"/>
<accession>H0GF15</accession>
<name>H0GF15_SACCK</name>
<dbReference type="Proteomes" id="UP000009009">
    <property type="component" value="Unassembled WGS sequence"/>
</dbReference>
<gene>
    <name evidence="1" type="ORF">VIN7_1314</name>
</gene>
<evidence type="ECO:0000313" key="1">
    <source>
        <dbReference type="EMBL" id="EHN07553.1"/>
    </source>
</evidence>
<protein>
    <submittedName>
        <fullName evidence="1">Uncharacterized protein</fullName>
    </submittedName>
</protein>
<dbReference type="EMBL" id="AGVY01000017">
    <property type="protein sequence ID" value="EHN07553.1"/>
    <property type="molecule type" value="Genomic_DNA"/>
</dbReference>
<dbReference type="AlphaFoldDB" id="H0GF15"/>